<dbReference type="PANTHER" id="PTHR45931">
    <property type="entry name" value="SI:CH211-59O9.10"/>
    <property type="match status" value="1"/>
</dbReference>
<dbReference type="EMBL" id="CAJJDO010000009">
    <property type="protein sequence ID" value="CAD8140734.1"/>
    <property type="molecule type" value="Genomic_DNA"/>
</dbReference>
<comment type="caution">
    <text evidence="7">The sequence shown here is derived from an EMBL/GenBank/DDBJ whole genome shotgun (WGS) entry which is preliminary data.</text>
</comment>
<dbReference type="GO" id="GO:0008270">
    <property type="term" value="F:zinc ion binding"/>
    <property type="evidence" value="ECO:0007669"/>
    <property type="project" value="UniProtKB-KW"/>
</dbReference>
<dbReference type="Proteomes" id="UP000689195">
    <property type="component" value="Unassembled WGS sequence"/>
</dbReference>
<dbReference type="PROSITE" id="PS50089">
    <property type="entry name" value="ZF_RING_2"/>
    <property type="match status" value="1"/>
</dbReference>
<name>A0A8S1SQF7_9CILI</name>
<dbReference type="InterPro" id="IPR001841">
    <property type="entry name" value="Znf_RING"/>
</dbReference>
<gene>
    <name evidence="7" type="ORF">PPENT_87.1.T0090254</name>
</gene>
<keyword evidence="2 4" id="KW-0863">Zinc-finger</keyword>
<evidence type="ECO:0000313" key="7">
    <source>
        <dbReference type="EMBL" id="CAD8140734.1"/>
    </source>
</evidence>
<dbReference type="GO" id="GO:0006511">
    <property type="term" value="P:ubiquitin-dependent protein catabolic process"/>
    <property type="evidence" value="ECO:0007669"/>
    <property type="project" value="TreeGrafter"/>
</dbReference>
<feature type="domain" description="RING-type" evidence="6">
    <location>
        <begin position="449"/>
        <end position="492"/>
    </location>
</feature>
<evidence type="ECO:0000259" key="6">
    <source>
        <dbReference type="PROSITE" id="PS50089"/>
    </source>
</evidence>
<dbReference type="Pfam" id="PF13639">
    <property type="entry name" value="zf-RING_2"/>
    <property type="match status" value="1"/>
</dbReference>
<proteinExistence type="predicted"/>
<dbReference type="InterPro" id="IPR011016">
    <property type="entry name" value="Znf_RING-CH"/>
</dbReference>
<dbReference type="PANTHER" id="PTHR45931:SF16">
    <property type="entry name" value="RING_U-BOX SUPERFAMILY PROTEIN"/>
    <property type="match status" value="1"/>
</dbReference>
<feature type="compositionally biased region" description="Acidic residues" evidence="5">
    <location>
        <begin position="363"/>
        <end position="374"/>
    </location>
</feature>
<keyword evidence="3" id="KW-0862">Zinc</keyword>
<organism evidence="7 8">
    <name type="scientific">Paramecium pentaurelia</name>
    <dbReference type="NCBI Taxonomy" id="43138"/>
    <lineage>
        <taxon>Eukaryota</taxon>
        <taxon>Sar</taxon>
        <taxon>Alveolata</taxon>
        <taxon>Ciliophora</taxon>
        <taxon>Intramacronucleata</taxon>
        <taxon>Oligohymenophorea</taxon>
        <taxon>Peniculida</taxon>
        <taxon>Parameciidae</taxon>
        <taxon>Paramecium</taxon>
    </lineage>
</organism>
<evidence type="ECO:0000256" key="5">
    <source>
        <dbReference type="SAM" id="MobiDB-lite"/>
    </source>
</evidence>
<protein>
    <recommendedName>
        <fullName evidence="6">RING-type domain-containing protein</fullName>
    </recommendedName>
</protein>
<keyword evidence="8" id="KW-1185">Reference proteome</keyword>
<accession>A0A8S1SQF7</accession>
<dbReference type="OrthoDB" id="312602at2759"/>
<dbReference type="SMART" id="SM00744">
    <property type="entry name" value="RINGv"/>
    <property type="match status" value="1"/>
</dbReference>
<evidence type="ECO:0000256" key="3">
    <source>
        <dbReference type="ARBA" id="ARBA00022833"/>
    </source>
</evidence>
<keyword evidence="1" id="KW-0479">Metal-binding</keyword>
<evidence type="ECO:0000313" key="8">
    <source>
        <dbReference type="Proteomes" id="UP000689195"/>
    </source>
</evidence>
<evidence type="ECO:0000256" key="2">
    <source>
        <dbReference type="ARBA" id="ARBA00022771"/>
    </source>
</evidence>
<feature type="region of interest" description="Disordered" evidence="5">
    <location>
        <begin position="343"/>
        <end position="380"/>
    </location>
</feature>
<sequence>MDPKFNAQDTFQCQQCKIYVNKSSQQVHEASCQSIFKNSQGIINNKDVKPFVPNIHQNQSKDQNNGFKQIPLTQIPQIIPQQNNTGIQNFQKIQAQQFPKAPVQNFQFQDNQKIRNQPNQLQFNQPDLNSDGQCQGIRFFPKEKPIQNLETNNQKLPQQIFPQVPLTLQKNQVQQQILLPQQQQNSNIFQINSEIGRNQNQTKFQNQQGNFGAFQNQKQIQEQSKIFITQEQQNKVNINQQQSAPNFRKIDTLQQKQIKVNPPIQNNNIFQNKNFQQFQPQQFQQQQHNIYNSQSIIQSPQFQNFNQQQNNRLNGDNQIISHSQPIQGQPYIPLQFPAPQIPQNIQPPPSIQSIFTRFSNPYDSDDDDDDDDDNNEYHSLNFLNRGLPNFDVNKQYTDSDVNRMNQEQFYQYFSSLYVNENHGYSEDQINQKICKNFSMKFDDIRIDICVICQEEFTQETFTTDKQLPCSHLFHENCLIGWLKRSKQCPICKTEIEL</sequence>
<dbReference type="AlphaFoldDB" id="A0A8S1SQF7"/>
<dbReference type="GO" id="GO:0061630">
    <property type="term" value="F:ubiquitin protein ligase activity"/>
    <property type="evidence" value="ECO:0007669"/>
    <property type="project" value="TreeGrafter"/>
</dbReference>
<dbReference type="SMART" id="SM00184">
    <property type="entry name" value="RING"/>
    <property type="match status" value="1"/>
</dbReference>
<dbReference type="GO" id="GO:0005634">
    <property type="term" value="C:nucleus"/>
    <property type="evidence" value="ECO:0007669"/>
    <property type="project" value="TreeGrafter"/>
</dbReference>
<reference evidence="7" key="1">
    <citation type="submission" date="2021-01" db="EMBL/GenBank/DDBJ databases">
        <authorList>
            <consortium name="Genoscope - CEA"/>
            <person name="William W."/>
        </authorList>
    </citation>
    <scope>NUCLEOTIDE SEQUENCE</scope>
</reference>
<evidence type="ECO:0000256" key="4">
    <source>
        <dbReference type="PROSITE-ProRule" id="PRU00175"/>
    </source>
</evidence>
<evidence type="ECO:0000256" key="1">
    <source>
        <dbReference type="ARBA" id="ARBA00022723"/>
    </source>
</evidence>
<dbReference type="InterPro" id="IPR051834">
    <property type="entry name" value="RING_finger_E3_ligase"/>
</dbReference>
<dbReference type="CDD" id="cd16454">
    <property type="entry name" value="RING-H2_PA-TM-RING"/>
    <property type="match status" value="1"/>
</dbReference>